<dbReference type="EMBL" id="BARW01023298">
    <property type="protein sequence ID" value="GAI94072.1"/>
    <property type="molecule type" value="Genomic_DNA"/>
</dbReference>
<dbReference type="PANTHER" id="PTHR35005:SF1">
    <property type="entry name" value="2-AMINO-5-FORMYLAMINO-6-RIBOSYLAMINOPYRIMIDIN-4(3H)-ONE 5'-MONOPHOSPHATE DEFORMYLASE"/>
    <property type="match status" value="1"/>
</dbReference>
<dbReference type="InterPro" id="IPR024087">
    <property type="entry name" value="Creatininase-like_sf"/>
</dbReference>
<evidence type="ECO:0000256" key="2">
    <source>
        <dbReference type="ARBA" id="ARBA00022723"/>
    </source>
</evidence>
<dbReference type="AlphaFoldDB" id="X1SLZ3"/>
<comment type="caution">
    <text evidence="5">The sequence shown here is derived from an EMBL/GenBank/DDBJ whole genome shotgun (WGS) entry which is preliminary data.</text>
</comment>
<proteinExistence type="predicted"/>
<evidence type="ECO:0000256" key="4">
    <source>
        <dbReference type="ARBA" id="ARBA00022833"/>
    </source>
</evidence>
<keyword evidence="3" id="KW-0378">Hydrolase</keyword>
<evidence type="ECO:0000256" key="1">
    <source>
        <dbReference type="ARBA" id="ARBA00001947"/>
    </source>
</evidence>
<protein>
    <recommendedName>
        <fullName evidence="6">Creatininase family protein</fullName>
    </recommendedName>
</protein>
<feature type="non-terminal residue" evidence="5">
    <location>
        <position position="1"/>
    </location>
</feature>
<reference evidence="5" key="1">
    <citation type="journal article" date="2014" name="Front. Microbiol.">
        <title>High frequency of phylogenetically diverse reductive dehalogenase-homologous genes in deep subseafloor sedimentary metagenomes.</title>
        <authorList>
            <person name="Kawai M."/>
            <person name="Futagami T."/>
            <person name="Toyoda A."/>
            <person name="Takaki Y."/>
            <person name="Nishi S."/>
            <person name="Hori S."/>
            <person name="Arai W."/>
            <person name="Tsubouchi T."/>
            <person name="Morono Y."/>
            <person name="Uchiyama I."/>
            <person name="Ito T."/>
            <person name="Fujiyama A."/>
            <person name="Inagaki F."/>
            <person name="Takami H."/>
        </authorList>
    </citation>
    <scope>NUCLEOTIDE SEQUENCE</scope>
    <source>
        <strain evidence="5">Expedition CK06-06</strain>
    </source>
</reference>
<dbReference type="GO" id="GO:0046872">
    <property type="term" value="F:metal ion binding"/>
    <property type="evidence" value="ECO:0007669"/>
    <property type="project" value="UniProtKB-KW"/>
</dbReference>
<gene>
    <name evidence="5" type="ORF">S12H4_38671</name>
</gene>
<accession>X1SLZ3</accession>
<dbReference type="Pfam" id="PF02633">
    <property type="entry name" value="Creatininase"/>
    <property type="match status" value="1"/>
</dbReference>
<evidence type="ECO:0008006" key="6">
    <source>
        <dbReference type="Google" id="ProtNLM"/>
    </source>
</evidence>
<keyword evidence="2" id="KW-0479">Metal-binding</keyword>
<comment type="cofactor">
    <cofactor evidence="1">
        <name>Zn(2+)</name>
        <dbReference type="ChEBI" id="CHEBI:29105"/>
    </cofactor>
</comment>
<dbReference type="Gene3D" id="3.40.50.10310">
    <property type="entry name" value="Creatininase"/>
    <property type="match status" value="1"/>
</dbReference>
<keyword evidence="4" id="KW-0862">Zinc</keyword>
<dbReference type="InterPro" id="IPR003785">
    <property type="entry name" value="Creatininase/forma_Hydrolase"/>
</dbReference>
<name>X1SLZ3_9ZZZZ</name>
<sequence length="237" mass="26328">PEVEEYLKENDLVLFPTGSTEQHGKHIAIDNDAFTALEVAKRVAEKTGVLVAPVMPFGYSPHHMAFSGTITLPFETLLQVYKEVCKSLMKHGFKKIVIMNGHGGNSNVIAEALRRIREETGETVYSLMVFPGRWAPEVVKETIETRGGHADEMETSVALYLGQRVFFEKGEKGIPPETASKLNQKYRGKVSTARDFHEITVSGSLGDPTYASNEKGKKVMEAGIEEIAKFIEELKKQ</sequence>
<dbReference type="GO" id="GO:0009231">
    <property type="term" value="P:riboflavin biosynthetic process"/>
    <property type="evidence" value="ECO:0007669"/>
    <property type="project" value="TreeGrafter"/>
</dbReference>
<dbReference type="PANTHER" id="PTHR35005">
    <property type="entry name" value="3-DEHYDRO-SCYLLO-INOSOSE HYDROLASE"/>
    <property type="match status" value="1"/>
</dbReference>
<evidence type="ECO:0000256" key="3">
    <source>
        <dbReference type="ARBA" id="ARBA00022801"/>
    </source>
</evidence>
<dbReference type="SUPFAM" id="SSF102215">
    <property type="entry name" value="Creatininase"/>
    <property type="match status" value="1"/>
</dbReference>
<organism evidence="5">
    <name type="scientific">marine sediment metagenome</name>
    <dbReference type="NCBI Taxonomy" id="412755"/>
    <lineage>
        <taxon>unclassified sequences</taxon>
        <taxon>metagenomes</taxon>
        <taxon>ecological metagenomes</taxon>
    </lineage>
</organism>
<dbReference type="GO" id="GO:0016811">
    <property type="term" value="F:hydrolase activity, acting on carbon-nitrogen (but not peptide) bonds, in linear amides"/>
    <property type="evidence" value="ECO:0007669"/>
    <property type="project" value="TreeGrafter"/>
</dbReference>
<evidence type="ECO:0000313" key="5">
    <source>
        <dbReference type="EMBL" id="GAI94072.1"/>
    </source>
</evidence>